<dbReference type="RefSeq" id="WP_040262601.1">
    <property type="nucleotide sequence ID" value="NZ_CP050855.1"/>
</dbReference>
<organism evidence="9 10">
    <name type="scientific">Serratia symbiotica</name>
    <dbReference type="NCBI Taxonomy" id="138074"/>
    <lineage>
        <taxon>Bacteria</taxon>
        <taxon>Pseudomonadati</taxon>
        <taxon>Pseudomonadota</taxon>
        <taxon>Gammaproteobacteria</taxon>
        <taxon>Enterobacterales</taxon>
        <taxon>Yersiniaceae</taxon>
        <taxon>Serratia</taxon>
    </lineage>
</organism>
<protein>
    <submittedName>
        <fullName evidence="9">Type II secretion system F family protein</fullName>
    </submittedName>
</protein>
<feature type="domain" description="Type II secretion system protein GspF" evidence="8">
    <location>
        <begin position="59"/>
        <end position="182"/>
    </location>
</feature>
<feature type="transmembrane region" description="Helical" evidence="7">
    <location>
        <begin position="363"/>
        <end position="383"/>
    </location>
</feature>
<keyword evidence="5 7" id="KW-1133">Transmembrane helix</keyword>
<dbReference type="PRINTS" id="PR00812">
    <property type="entry name" value="BCTERIALGSPF"/>
</dbReference>
<dbReference type="EMBL" id="CP050855">
    <property type="protein sequence ID" value="QLH63833.1"/>
    <property type="molecule type" value="Genomic_DNA"/>
</dbReference>
<evidence type="ECO:0000313" key="9">
    <source>
        <dbReference type="EMBL" id="QLH63833.1"/>
    </source>
</evidence>
<evidence type="ECO:0000256" key="1">
    <source>
        <dbReference type="ARBA" id="ARBA00004651"/>
    </source>
</evidence>
<dbReference type="InterPro" id="IPR042094">
    <property type="entry name" value="T2SS_GspF_sf"/>
</dbReference>
<dbReference type="GO" id="GO:0005886">
    <property type="term" value="C:plasma membrane"/>
    <property type="evidence" value="ECO:0007669"/>
    <property type="project" value="UniProtKB-SubCell"/>
</dbReference>
<dbReference type="AlphaFoldDB" id="A0A068YZN3"/>
<keyword evidence="3" id="KW-1003">Cell membrane</keyword>
<feature type="transmembrane region" description="Helical" evidence="7">
    <location>
        <begin position="159"/>
        <end position="181"/>
    </location>
</feature>
<dbReference type="GeneID" id="93737606"/>
<dbReference type="PANTHER" id="PTHR30012">
    <property type="entry name" value="GENERAL SECRETION PATHWAY PROTEIN"/>
    <property type="match status" value="1"/>
</dbReference>
<dbReference type="PANTHER" id="PTHR30012:SF0">
    <property type="entry name" value="TYPE II SECRETION SYSTEM PROTEIN F-RELATED"/>
    <property type="match status" value="1"/>
</dbReference>
<comment type="subcellular location">
    <subcellularLocation>
        <location evidence="1">Cell membrane</location>
        <topology evidence="1">Multi-pass membrane protein</topology>
    </subcellularLocation>
</comment>
<sequence length="391" mass="43358">MKCFEVTLLLNGTRSTQQIQASCMEEARTQVECSGALVLKIKPCRRLTRRTKPFPLTLFIQELIALLDAGLMIVEAIEALSESSRDAEQQRVLGVLMQSLHRGRQLSQALAEQPALFPPLLISTVASSEQTGQLAIALGRFLHYEKRMETLRKRIRSTLLYPSVVLSVGCLILFFLLGFIIPRFAIVFEGMKNLNGSAQFIVWWGHLTQNHGTLLLVSSIAGAILLVSALRDKSLRQMLLNQLLRIPQLQHQYELAILVRFYRTLGLLLQGGMTVVTALTLTGSLLPPRYHQNLNQVLTEVQAGKALSSSLESQQLTTPVASRLLVVGERSGDQPAMCERIAAFYDESLERAIETFSKVFEPVLMLIVGGLVGLVVFLLYMPIFEIAGGLS</sequence>
<accession>A0A068YZN3</accession>
<dbReference type="Proteomes" id="UP000042738">
    <property type="component" value="Chromosome"/>
</dbReference>
<evidence type="ECO:0000256" key="4">
    <source>
        <dbReference type="ARBA" id="ARBA00022692"/>
    </source>
</evidence>
<feature type="domain" description="Type II secretion system protein GspF" evidence="8">
    <location>
        <begin position="261"/>
        <end position="382"/>
    </location>
</feature>
<evidence type="ECO:0000256" key="5">
    <source>
        <dbReference type="ARBA" id="ARBA00022989"/>
    </source>
</evidence>
<keyword evidence="4 7" id="KW-0812">Transmembrane</keyword>
<proteinExistence type="inferred from homology"/>
<evidence type="ECO:0000259" key="8">
    <source>
        <dbReference type="Pfam" id="PF00482"/>
    </source>
</evidence>
<dbReference type="Pfam" id="PF00482">
    <property type="entry name" value="T2SSF"/>
    <property type="match status" value="2"/>
</dbReference>
<reference evidence="9 10" key="1">
    <citation type="journal article" date="2014" name="Genome Announc.">
        <title>Whole-Genome Sequence of Serratia symbiotica Strain CWBI-2.3T, a Free-Living Symbiont of the Black Bean Aphid Aphis fabae.</title>
        <authorList>
            <person name="Foray V."/>
            <person name="Grigorescu A.S."/>
            <person name="Sabri A."/>
            <person name="Haubruge E."/>
            <person name="Lognay G."/>
            <person name="Francis F."/>
            <person name="Fauconnier M.L."/>
            <person name="Hance T."/>
            <person name="Thonart P."/>
        </authorList>
    </citation>
    <scope>NUCLEOTIDE SEQUENCE [LARGE SCALE GENOMIC DNA]</scope>
    <source>
        <strain evidence="9">CWBI-2.3</strain>
    </source>
</reference>
<evidence type="ECO:0000256" key="6">
    <source>
        <dbReference type="ARBA" id="ARBA00023136"/>
    </source>
</evidence>
<evidence type="ECO:0000313" key="10">
    <source>
        <dbReference type="Proteomes" id="UP000042738"/>
    </source>
</evidence>
<dbReference type="InterPro" id="IPR018076">
    <property type="entry name" value="T2SS_GspF_dom"/>
</dbReference>
<gene>
    <name evidence="9" type="ORF">SYMBAF_14045</name>
</gene>
<dbReference type="STRING" id="138074.SYMBAF_10054"/>
<evidence type="ECO:0000256" key="3">
    <source>
        <dbReference type="ARBA" id="ARBA00022475"/>
    </source>
</evidence>
<keyword evidence="6 7" id="KW-0472">Membrane</keyword>
<evidence type="ECO:0000256" key="2">
    <source>
        <dbReference type="ARBA" id="ARBA00005745"/>
    </source>
</evidence>
<feature type="transmembrane region" description="Helical" evidence="7">
    <location>
        <begin position="212"/>
        <end position="230"/>
    </location>
</feature>
<comment type="similarity">
    <text evidence="2">Belongs to the GSP F family.</text>
</comment>
<dbReference type="Gene3D" id="1.20.81.30">
    <property type="entry name" value="Type II secretion system (T2SS), domain F"/>
    <property type="match status" value="2"/>
</dbReference>
<evidence type="ECO:0000256" key="7">
    <source>
        <dbReference type="SAM" id="Phobius"/>
    </source>
</evidence>
<name>A0A068YZN3_9GAMM</name>
<dbReference type="InterPro" id="IPR003004">
    <property type="entry name" value="GspF/PilC"/>
</dbReference>